<gene>
    <name evidence="1" type="ORF">M9H77_01615</name>
</gene>
<sequence>MELVTTATNQWCVDSITLFIALLCACMVIGHLLEENRWINESITAVLVGLCTGMVILLTTKGKNSHLLEFNEEVFFIYLLPPIIFNAGFQVKKKQFFRNFLTIMLFGAIGSVISFCIISFGAKAIFENLGIGSLELQDYLAIGAIFSATDSVCTLQVLSQDETPLLYSLVFGEGVVNDATSVVLFNAIQKFDLSHVTSRVALQFMGHFLFLFIASTLMGILVGLLCAYIIKKLYFARHSTDREVALMILMAYLSYIMAELFNLSGILTVFFCGIVMSHYTWHNVTRSSRITTKHIFATLSFIAESCIFLYVGMDALDIEKWKFAGDVPGKSVAVSAALFGLVLIGRAAFVFPLSFLSNFSWKSKSDKIDLKQQVTIWWAGLMRGAVSMALAYTQFASSGHQTQQQGNAVMITSTITVVLFTTMVCGMLTKPLIMFLLPPSTTDPSTPTSSYVIPLLANNDTERDAEAGNKDAAAIPPPINLRRPSSLCMLLTRPIYGVHYYWRRFDDSVMRPVFGGRPDSPEEEGNLH</sequence>
<reference evidence="2" key="1">
    <citation type="journal article" date="2023" name="Nat. Plants">
        <title>Single-cell RNA sequencing provides a high-resolution roadmap for understanding the multicellular compartmentation of specialized metabolism.</title>
        <authorList>
            <person name="Sun S."/>
            <person name="Shen X."/>
            <person name="Li Y."/>
            <person name="Li Y."/>
            <person name="Wang S."/>
            <person name="Li R."/>
            <person name="Zhang H."/>
            <person name="Shen G."/>
            <person name="Guo B."/>
            <person name="Wei J."/>
            <person name="Xu J."/>
            <person name="St-Pierre B."/>
            <person name="Chen S."/>
            <person name="Sun C."/>
        </authorList>
    </citation>
    <scope>NUCLEOTIDE SEQUENCE [LARGE SCALE GENOMIC DNA]</scope>
</reference>
<keyword evidence="2" id="KW-1185">Reference proteome</keyword>
<evidence type="ECO:0000313" key="1">
    <source>
        <dbReference type="EMBL" id="KAI5680388.1"/>
    </source>
</evidence>
<evidence type="ECO:0000313" key="2">
    <source>
        <dbReference type="Proteomes" id="UP001060085"/>
    </source>
</evidence>
<protein>
    <submittedName>
        <fullName evidence="1">Uncharacterized protein</fullName>
    </submittedName>
</protein>
<accession>A0ACC0C6H0</accession>
<dbReference type="EMBL" id="CM044701">
    <property type="protein sequence ID" value="KAI5680388.1"/>
    <property type="molecule type" value="Genomic_DNA"/>
</dbReference>
<proteinExistence type="predicted"/>
<comment type="caution">
    <text evidence="1">The sequence shown here is derived from an EMBL/GenBank/DDBJ whole genome shotgun (WGS) entry which is preliminary data.</text>
</comment>
<dbReference type="Proteomes" id="UP001060085">
    <property type="component" value="Linkage Group LG01"/>
</dbReference>
<organism evidence="1 2">
    <name type="scientific">Catharanthus roseus</name>
    <name type="common">Madagascar periwinkle</name>
    <name type="synonym">Vinca rosea</name>
    <dbReference type="NCBI Taxonomy" id="4058"/>
    <lineage>
        <taxon>Eukaryota</taxon>
        <taxon>Viridiplantae</taxon>
        <taxon>Streptophyta</taxon>
        <taxon>Embryophyta</taxon>
        <taxon>Tracheophyta</taxon>
        <taxon>Spermatophyta</taxon>
        <taxon>Magnoliopsida</taxon>
        <taxon>eudicotyledons</taxon>
        <taxon>Gunneridae</taxon>
        <taxon>Pentapetalae</taxon>
        <taxon>asterids</taxon>
        <taxon>lamiids</taxon>
        <taxon>Gentianales</taxon>
        <taxon>Apocynaceae</taxon>
        <taxon>Rauvolfioideae</taxon>
        <taxon>Vinceae</taxon>
        <taxon>Catharanthinae</taxon>
        <taxon>Catharanthus</taxon>
    </lineage>
</organism>
<name>A0ACC0C6H0_CATRO</name>